<dbReference type="Proteomes" id="UP001065298">
    <property type="component" value="Chromosome 6"/>
</dbReference>
<evidence type="ECO:0000313" key="1">
    <source>
        <dbReference type="EMBL" id="KAI8666006.1"/>
    </source>
</evidence>
<gene>
    <name evidence="1" type="ORF">NCS57_00823900</name>
</gene>
<protein>
    <submittedName>
        <fullName evidence="1">Histidinol dehydrogenase</fullName>
    </submittedName>
</protein>
<dbReference type="EMBL" id="CM046508">
    <property type="protein sequence ID" value="KAI8666006.1"/>
    <property type="molecule type" value="Genomic_DNA"/>
</dbReference>
<organism evidence="1 2">
    <name type="scientific">Fusarium keratoplasticum</name>
    <dbReference type="NCBI Taxonomy" id="1328300"/>
    <lineage>
        <taxon>Eukaryota</taxon>
        <taxon>Fungi</taxon>
        <taxon>Dikarya</taxon>
        <taxon>Ascomycota</taxon>
        <taxon>Pezizomycotina</taxon>
        <taxon>Sordariomycetes</taxon>
        <taxon>Hypocreomycetidae</taxon>
        <taxon>Hypocreales</taxon>
        <taxon>Nectriaceae</taxon>
        <taxon>Fusarium</taxon>
        <taxon>Fusarium solani species complex</taxon>
    </lineage>
</organism>
<comment type="caution">
    <text evidence="1">The sequence shown here is derived from an EMBL/GenBank/DDBJ whole genome shotgun (WGS) entry which is preliminary data.</text>
</comment>
<accession>A0ACC0QRT0</accession>
<keyword evidence="2" id="KW-1185">Reference proteome</keyword>
<sequence length="331" mass="36470">MAPQHLKETGVVRDIRAKGGKAVRTYSGKFDKWPPASFKLSDSQIRDCIAQVPLQTIKDIKTAQENVRKFAEVQRASTHICTYDHFRSQSRRGEASHCLHATHPRETSKCHYRRCSFVVADEIFVIGGMQAIAAMATGTETIKKVDFIAGPENAFVAETKRLLFGETGIDLVAGPTEVFIVADEAADLFTVATGMLSQAEYGPDTPEVLITTSEKMAPETIKIINKLLETLPTSELAERRSKRYQTMNGALFLGEKTCMYYGDKGIGTNHVLPTRKAGNYTGGLWVGKFLKTQMYQEIVDEKASGEMGRLCGRCSRAENFEGLAGSGDLRA</sequence>
<name>A0ACC0QRT0_9HYPO</name>
<reference evidence="1" key="1">
    <citation type="submission" date="2022-06" db="EMBL/GenBank/DDBJ databases">
        <title>Fusarium solani species complex genomes reveal bases of compartmentalisation and animal pathogenesis.</title>
        <authorList>
            <person name="Tsai I.J."/>
        </authorList>
    </citation>
    <scope>NUCLEOTIDE SEQUENCE</scope>
    <source>
        <strain evidence="1">Fu6.1</strain>
    </source>
</reference>
<evidence type="ECO:0000313" key="2">
    <source>
        <dbReference type="Proteomes" id="UP001065298"/>
    </source>
</evidence>
<proteinExistence type="predicted"/>